<dbReference type="HAMAP" id="MF_01246">
    <property type="entry name" value="COD"/>
    <property type="match status" value="1"/>
</dbReference>
<proteinExistence type="inferred from homology"/>
<dbReference type="InterPro" id="IPR022948">
    <property type="entry name" value="COD_ChbG_bac"/>
</dbReference>
<evidence type="ECO:0000313" key="8">
    <source>
        <dbReference type="Proteomes" id="UP000256530"/>
    </source>
</evidence>
<evidence type="ECO:0000256" key="1">
    <source>
        <dbReference type="ARBA" id="ARBA00001946"/>
    </source>
</evidence>
<dbReference type="AlphaFoldDB" id="A0A3D9VMZ9"/>
<dbReference type="PANTHER" id="PTHR31609">
    <property type="entry name" value="YDJC DEACETYLASE FAMILY MEMBER"/>
    <property type="match status" value="1"/>
</dbReference>
<dbReference type="CDD" id="cd10803">
    <property type="entry name" value="YdjC_EF3048_like"/>
    <property type="match status" value="1"/>
</dbReference>
<dbReference type="GO" id="GO:0000272">
    <property type="term" value="P:polysaccharide catabolic process"/>
    <property type="evidence" value="ECO:0007669"/>
    <property type="project" value="InterPro"/>
</dbReference>
<feature type="binding site" evidence="6">
    <location>
        <position position="60"/>
    </location>
    <ligand>
        <name>Mg(2+)</name>
        <dbReference type="ChEBI" id="CHEBI:18420"/>
    </ligand>
</feature>
<dbReference type="InterPro" id="IPR011330">
    <property type="entry name" value="Glyco_hydro/deAcase_b/a-brl"/>
</dbReference>
<keyword evidence="3 6" id="KW-0378">Hydrolase</keyword>
<dbReference type="PANTHER" id="PTHR31609:SF1">
    <property type="entry name" value="CARBOHYDRATE DEACETYLASE"/>
    <property type="match status" value="1"/>
</dbReference>
<dbReference type="RefSeq" id="WP_113936245.1">
    <property type="nucleotide sequence ID" value="NZ_QTTY01000001.1"/>
</dbReference>
<comment type="caution">
    <text evidence="7">The sequence shown here is derived from an EMBL/GenBank/DDBJ whole genome shotgun (WGS) entry which is preliminary data.</text>
</comment>
<organism evidence="7 8">
    <name type="scientific">Bacillus mycoides</name>
    <dbReference type="NCBI Taxonomy" id="1405"/>
    <lineage>
        <taxon>Bacteria</taxon>
        <taxon>Bacillati</taxon>
        <taxon>Bacillota</taxon>
        <taxon>Bacilli</taxon>
        <taxon>Bacillales</taxon>
        <taxon>Bacillaceae</taxon>
        <taxon>Bacillus</taxon>
        <taxon>Bacillus cereus group</taxon>
    </lineage>
</organism>
<feature type="binding site" evidence="6">
    <location>
        <position position="123"/>
    </location>
    <ligand>
        <name>Mg(2+)</name>
        <dbReference type="ChEBI" id="CHEBI:18420"/>
    </ligand>
</feature>
<dbReference type="GO" id="GO:0019213">
    <property type="term" value="F:deacetylase activity"/>
    <property type="evidence" value="ECO:0007669"/>
    <property type="project" value="TreeGrafter"/>
</dbReference>
<dbReference type="FunFam" id="3.20.20.370:FF:000011">
    <property type="entry name" value="Carbohydrate deacetylase"/>
    <property type="match status" value="1"/>
</dbReference>
<dbReference type="SUPFAM" id="SSF88713">
    <property type="entry name" value="Glycoside hydrolase/deacetylase"/>
    <property type="match status" value="1"/>
</dbReference>
<dbReference type="InterPro" id="IPR006879">
    <property type="entry name" value="YdjC-like"/>
</dbReference>
<dbReference type="NCBIfam" id="NF002559">
    <property type="entry name" value="PRK02134.1"/>
    <property type="match status" value="1"/>
</dbReference>
<protein>
    <recommendedName>
        <fullName evidence="6">Carbohydrate deacetylase</fullName>
        <ecNumber evidence="6">3.5.1.-</ecNumber>
    </recommendedName>
</protein>
<dbReference type="EMBL" id="QTTY01000001">
    <property type="protein sequence ID" value="REF41560.1"/>
    <property type="molecule type" value="Genomic_DNA"/>
</dbReference>
<sequence length="250" mass="28717">MIKLIVNADDFGLTEGTNYGIIDGHKNGIVNSTTMMMNMPGTEHAVRLAKEYKTLGIGVHLVLTAGEPLLKDVPSLVSSDGLFHKQSVVWEGNINPEEVEKEWTAQIEKFLSYGLTPTHLDSHHHVHGLPLLHDVLERLASKYNVPIRRCEEERAVHPFSDVFYSDFYADGVTEDYFVKLKERVQDEQTVEIMVHPAYIDPELVKRSSYVMDRVKELRILTESELPEGMELVKFFVLTKWIEHIHRRPRL</sequence>
<comment type="similarity">
    <text evidence="6">Belongs to the YdjC deacetylase family.</text>
</comment>
<keyword evidence="4 6" id="KW-0460">Magnesium</keyword>
<evidence type="ECO:0000256" key="5">
    <source>
        <dbReference type="ARBA" id="ARBA00023277"/>
    </source>
</evidence>
<evidence type="ECO:0000256" key="3">
    <source>
        <dbReference type="ARBA" id="ARBA00022801"/>
    </source>
</evidence>
<dbReference type="EC" id="3.5.1.-" evidence="6"/>
<name>A0A3D9VMZ9_BACMY</name>
<dbReference type="Gene3D" id="3.20.20.370">
    <property type="entry name" value="Glycoside hydrolase/deacetylase"/>
    <property type="match status" value="1"/>
</dbReference>
<comment type="function">
    <text evidence="6">Probably catalyzes the deacetylation of acetylated carbohydrates an important step in the degradation of oligosaccharides.</text>
</comment>
<keyword evidence="5 6" id="KW-0119">Carbohydrate metabolism</keyword>
<evidence type="ECO:0000256" key="2">
    <source>
        <dbReference type="ARBA" id="ARBA00022723"/>
    </source>
</evidence>
<dbReference type="GO" id="GO:0046872">
    <property type="term" value="F:metal ion binding"/>
    <property type="evidence" value="ECO:0007669"/>
    <property type="project" value="UniProtKB-KW"/>
</dbReference>
<accession>A0A3D9VMZ9</accession>
<gene>
    <name evidence="7" type="ORF">DET55_101299</name>
</gene>
<evidence type="ECO:0000313" key="7">
    <source>
        <dbReference type="EMBL" id="REF41560.1"/>
    </source>
</evidence>
<dbReference type="Proteomes" id="UP000256530">
    <property type="component" value="Unassembled WGS sequence"/>
</dbReference>
<comment type="subunit">
    <text evidence="6">Homodimer.</text>
</comment>
<evidence type="ECO:0000256" key="6">
    <source>
        <dbReference type="HAMAP-Rule" id="MF_01246"/>
    </source>
</evidence>
<evidence type="ECO:0000256" key="4">
    <source>
        <dbReference type="ARBA" id="ARBA00022842"/>
    </source>
</evidence>
<dbReference type="Pfam" id="PF04794">
    <property type="entry name" value="YdjC"/>
    <property type="match status" value="1"/>
</dbReference>
<comment type="cofactor">
    <cofactor evidence="1 6">
        <name>Mg(2+)</name>
        <dbReference type="ChEBI" id="CHEBI:18420"/>
    </cofactor>
</comment>
<keyword evidence="2 6" id="KW-0479">Metal-binding</keyword>
<dbReference type="GO" id="GO:0016811">
    <property type="term" value="F:hydrolase activity, acting on carbon-nitrogen (but not peptide) bonds, in linear amides"/>
    <property type="evidence" value="ECO:0007669"/>
    <property type="project" value="UniProtKB-UniRule"/>
</dbReference>
<reference evidence="7 8" key="1">
    <citation type="submission" date="2018-08" db="EMBL/GenBank/DDBJ databases">
        <title>Freshwater and sediment microbial communities from various areas in North America, analyzing microbe dynamics in response to fracking.</title>
        <authorList>
            <person name="Lamendella R."/>
        </authorList>
    </citation>
    <scope>NUCLEOTIDE SEQUENCE [LARGE SCALE GENOMIC DNA]</scope>
    <source>
        <strain evidence="7 8">DB-1</strain>
    </source>
</reference>